<dbReference type="EMBL" id="AMZH03010126">
    <property type="protein sequence ID" value="RRT55356.1"/>
    <property type="molecule type" value="Genomic_DNA"/>
</dbReference>
<comment type="subcellular location">
    <subcellularLocation>
        <location evidence="4">Cytoplasm</location>
    </subcellularLocation>
</comment>
<keyword evidence="4" id="KW-0931">ER-Golgi transport</keyword>
<gene>
    <name evidence="5" type="ORF">B296_00008171</name>
</gene>
<accession>A0A426YUF2</accession>
<keyword evidence="4" id="KW-0813">Transport</keyword>
<comment type="catalytic activity">
    <reaction evidence="4">
        <text>ATP + H2O = ADP + phosphate + H(+)</text>
        <dbReference type="Rhea" id="RHEA:13065"/>
        <dbReference type="ChEBI" id="CHEBI:15377"/>
        <dbReference type="ChEBI" id="CHEBI:15378"/>
        <dbReference type="ChEBI" id="CHEBI:30616"/>
        <dbReference type="ChEBI" id="CHEBI:43474"/>
        <dbReference type="ChEBI" id="CHEBI:456216"/>
        <dbReference type="EC" id="3.6.4.6"/>
    </reaction>
</comment>
<dbReference type="Gene3D" id="3.40.50.300">
    <property type="entry name" value="P-loop containing nucleotide triphosphate hydrolases"/>
    <property type="match status" value="1"/>
</dbReference>
<evidence type="ECO:0000256" key="1">
    <source>
        <dbReference type="ARBA" id="ARBA00006914"/>
    </source>
</evidence>
<reference evidence="5 6" key="1">
    <citation type="journal article" date="2014" name="Agronomy (Basel)">
        <title>A Draft Genome Sequence for Ensete ventricosum, the Drought-Tolerant Tree Against Hunger.</title>
        <authorList>
            <person name="Harrison J."/>
            <person name="Moore K.A."/>
            <person name="Paszkiewicz K."/>
            <person name="Jones T."/>
            <person name="Grant M."/>
            <person name="Ambacheew D."/>
            <person name="Muzemil S."/>
            <person name="Studholme D.J."/>
        </authorList>
    </citation>
    <scope>NUCLEOTIDE SEQUENCE [LARGE SCALE GENOMIC DNA]</scope>
</reference>
<dbReference type="EC" id="3.6.4.6" evidence="4"/>
<dbReference type="GO" id="GO:0006891">
    <property type="term" value="P:intra-Golgi vesicle-mediated transport"/>
    <property type="evidence" value="ECO:0007669"/>
    <property type="project" value="TreeGrafter"/>
</dbReference>
<dbReference type="GO" id="GO:0016887">
    <property type="term" value="F:ATP hydrolysis activity"/>
    <property type="evidence" value="ECO:0007669"/>
    <property type="project" value="InterPro"/>
</dbReference>
<dbReference type="GO" id="GO:0035494">
    <property type="term" value="P:SNARE complex disassembly"/>
    <property type="evidence" value="ECO:0007669"/>
    <property type="project" value="InterPro"/>
</dbReference>
<comment type="cofactor">
    <cofactor evidence="4">
        <name>Mg(2+)</name>
        <dbReference type="ChEBI" id="CHEBI:18420"/>
    </cofactor>
    <text evidence="4">Binds 1 Mg(2+) ion per subunit.</text>
</comment>
<sequence length="84" mass="9186">MACRLKGIVECDKRLILIHERAMLVMEQVKVSQGNAFVTCLLEGPSGNGKTAMTATIGIEPDFSFVKFLTCCHICQNKLVPSSL</sequence>
<dbReference type="InterPro" id="IPR027417">
    <property type="entry name" value="P-loop_NTPase"/>
</dbReference>
<keyword evidence="4" id="KW-0378">Hydrolase</keyword>
<keyword evidence="4" id="KW-0963">Cytoplasm</keyword>
<evidence type="ECO:0000256" key="4">
    <source>
        <dbReference type="RuleBase" id="RU367045"/>
    </source>
</evidence>
<dbReference type="GO" id="GO:0005795">
    <property type="term" value="C:Golgi stack"/>
    <property type="evidence" value="ECO:0007669"/>
    <property type="project" value="TreeGrafter"/>
</dbReference>
<dbReference type="PANTHER" id="PTHR23078:SF3">
    <property type="entry name" value="VESICLE-FUSING ATPASE"/>
    <property type="match status" value="1"/>
</dbReference>
<protein>
    <recommendedName>
        <fullName evidence="4">Vesicle-fusing ATPase</fullName>
        <ecNumber evidence="4">3.6.4.6</ecNumber>
    </recommendedName>
</protein>
<comment type="caution">
    <text evidence="5">The sequence shown here is derived from an EMBL/GenBank/DDBJ whole genome shotgun (WGS) entry which is preliminary data.</text>
</comment>
<dbReference type="GO" id="GO:0046872">
    <property type="term" value="F:metal ion binding"/>
    <property type="evidence" value="ECO:0007669"/>
    <property type="project" value="UniProtKB-UniRule"/>
</dbReference>
<dbReference type="GO" id="GO:0043001">
    <property type="term" value="P:Golgi to plasma membrane protein transport"/>
    <property type="evidence" value="ECO:0007669"/>
    <property type="project" value="TreeGrafter"/>
</dbReference>
<comment type="function">
    <text evidence="4">Required for vesicle-mediated transport. Catalyzes the fusion of transport vesicles within the Golgi cisternae. Is also required for transport from the endoplasmic reticulum to the Golgi stack. Seems to function as a fusion protein required for the delivery of cargo proteins to all compartments of the Golgi stack independent of vesicle origin.</text>
</comment>
<dbReference type="Proteomes" id="UP000287651">
    <property type="component" value="Unassembled WGS sequence"/>
</dbReference>
<evidence type="ECO:0000256" key="2">
    <source>
        <dbReference type="ARBA" id="ARBA00022741"/>
    </source>
</evidence>
<name>A0A426YUF2_ENSVE</name>
<dbReference type="PANTHER" id="PTHR23078">
    <property type="entry name" value="VESICULAR-FUSION PROTEIN NSF"/>
    <property type="match status" value="1"/>
</dbReference>
<evidence type="ECO:0000313" key="5">
    <source>
        <dbReference type="EMBL" id="RRT55356.1"/>
    </source>
</evidence>
<dbReference type="GO" id="GO:0005524">
    <property type="term" value="F:ATP binding"/>
    <property type="evidence" value="ECO:0007669"/>
    <property type="project" value="UniProtKB-UniRule"/>
</dbReference>
<comment type="similarity">
    <text evidence="1 4">Belongs to the AAA ATPase family.</text>
</comment>
<dbReference type="AlphaFoldDB" id="A0A426YUF2"/>
<keyword evidence="4" id="KW-0653">Protein transport</keyword>
<keyword evidence="4" id="KW-0479">Metal-binding</keyword>
<evidence type="ECO:0000313" key="6">
    <source>
        <dbReference type="Proteomes" id="UP000287651"/>
    </source>
</evidence>
<keyword evidence="2 4" id="KW-0547">Nucleotide-binding</keyword>
<evidence type="ECO:0000256" key="3">
    <source>
        <dbReference type="ARBA" id="ARBA00022840"/>
    </source>
</evidence>
<keyword evidence="4" id="KW-0460">Magnesium</keyword>
<dbReference type="InterPro" id="IPR039812">
    <property type="entry name" value="Vesicle-fus_ATPase"/>
</dbReference>
<proteinExistence type="inferred from homology"/>
<keyword evidence="3 4" id="KW-0067">ATP-binding</keyword>
<organism evidence="5 6">
    <name type="scientific">Ensete ventricosum</name>
    <name type="common">Abyssinian banana</name>
    <name type="synonym">Musa ensete</name>
    <dbReference type="NCBI Taxonomy" id="4639"/>
    <lineage>
        <taxon>Eukaryota</taxon>
        <taxon>Viridiplantae</taxon>
        <taxon>Streptophyta</taxon>
        <taxon>Embryophyta</taxon>
        <taxon>Tracheophyta</taxon>
        <taxon>Spermatophyta</taxon>
        <taxon>Magnoliopsida</taxon>
        <taxon>Liliopsida</taxon>
        <taxon>Zingiberales</taxon>
        <taxon>Musaceae</taxon>
        <taxon>Ensete</taxon>
    </lineage>
</organism>